<feature type="transmembrane region" description="Helical" evidence="16">
    <location>
        <begin position="110"/>
        <end position="127"/>
    </location>
</feature>
<comment type="pathway">
    <text evidence="3">Sphingolipid metabolism.</text>
</comment>
<evidence type="ECO:0000256" key="15">
    <source>
        <dbReference type="ARBA" id="ARBA00046416"/>
    </source>
</evidence>
<evidence type="ECO:0000256" key="12">
    <source>
        <dbReference type="ARBA" id="ARBA00041982"/>
    </source>
</evidence>
<evidence type="ECO:0000256" key="8">
    <source>
        <dbReference type="ARBA" id="ARBA00023098"/>
    </source>
</evidence>
<evidence type="ECO:0000256" key="10">
    <source>
        <dbReference type="ARBA" id="ARBA00038059"/>
    </source>
</evidence>
<evidence type="ECO:0000313" key="18">
    <source>
        <dbReference type="Proteomes" id="UP000324632"/>
    </source>
</evidence>
<protein>
    <recommendedName>
        <fullName evidence="11">Serine palmitoyltransferase small subunit B</fullName>
    </recommendedName>
    <alternativeName>
        <fullName evidence="13">Protein ADMP</fullName>
    </alternativeName>
    <alternativeName>
        <fullName evidence="12">Small subunit of serine palmitoyltransferase B</fullName>
    </alternativeName>
</protein>
<comment type="similarity">
    <text evidence="10">Belongs to the SPTSS family. SPTSSB subfamily.</text>
</comment>
<evidence type="ECO:0000256" key="2">
    <source>
        <dbReference type="ARBA" id="ARBA00004760"/>
    </source>
</evidence>
<evidence type="ECO:0000256" key="3">
    <source>
        <dbReference type="ARBA" id="ARBA00004991"/>
    </source>
</evidence>
<evidence type="ECO:0000256" key="13">
    <source>
        <dbReference type="ARBA" id="ARBA00042334"/>
    </source>
</evidence>
<dbReference type="GO" id="GO:0004758">
    <property type="term" value="F:serine C-palmitoyltransferase activity"/>
    <property type="evidence" value="ECO:0007669"/>
    <property type="project" value="TreeGrafter"/>
</dbReference>
<organism evidence="17 18">
    <name type="scientific">Triplophysa tibetana</name>
    <dbReference type="NCBI Taxonomy" id="1572043"/>
    <lineage>
        <taxon>Eukaryota</taxon>
        <taxon>Metazoa</taxon>
        <taxon>Chordata</taxon>
        <taxon>Craniata</taxon>
        <taxon>Vertebrata</taxon>
        <taxon>Euteleostomi</taxon>
        <taxon>Actinopterygii</taxon>
        <taxon>Neopterygii</taxon>
        <taxon>Teleostei</taxon>
        <taxon>Ostariophysi</taxon>
        <taxon>Cypriniformes</taxon>
        <taxon>Nemacheilidae</taxon>
        <taxon>Triplophysa</taxon>
    </lineage>
</organism>
<proteinExistence type="inferred from homology"/>
<evidence type="ECO:0000256" key="7">
    <source>
        <dbReference type="ARBA" id="ARBA00022989"/>
    </source>
</evidence>
<keyword evidence="8" id="KW-0443">Lipid metabolism</keyword>
<evidence type="ECO:0000256" key="16">
    <source>
        <dbReference type="SAM" id="Phobius"/>
    </source>
</evidence>
<dbReference type="GO" id="GO:0005789">
    <property type="term" value="C:endoplasmic reticulum membrane"/>
    <property type="evidence" value="ECO:0007669"/>
    <property type="project" value="UniProtKB-SubCell"/>
</dbReference>
<feature type="transmembrane region" description="Helical" evidence="16">
    <location>
        <begin position="139"/>
        <end position="162"/>
    </location>
</feature>
<comment type="function">
    <text evidence="14">Component of the serine palmitoyltransferase multisubunit enzyme (SPT) that catalyzes the initial and rate-limiting step in sphingolipid biosynthesis by condensing L-serine and activated acyl-CoA (most commonly palmitoyl-CoA) to form long-chain bases. The SPT complex is composed of SPTLC1, SPTLC2 or SPTLC3 and SPTSSA or SPTSSB. Within this complex, the heterodimer consisting of SPTLC1 and SPTLC2/SPTLC3 forms the catalytic core. Within the SPT complex, SPTSSB stimulates the catalytic activity and plays a role in substrate specificity. SPT complexes with this subunit showing a preference for longer acyl-CoAs. The SPTLC1-SPTLC2-SPTSSB complex shows a strong preference for C18-CoA substrate, while the SPTLC1-SPTLC3-SPTSSB isozyme displays an ability to use a broader range of acyl-CoAs, without apparent preference.</text>
</comment>
<evidence type="ECO:0000256" key="1">
    <source>
        <dbReference type="ARBA" id="ARBA00004477"/>
    </source>
</evidence>
<dbReference type="GO" id="GO:0046513">
    <property type="term" value="P:ceramide biosynthetic process"/>
    <property type="evidence" value="ECO:0007669"/>
    <property type="project" value="TreeGrafter"/>
</dbReference>
<keyword evidence="18" id="KW-1185">Reference proteome</keyword>
<reference evidence="17 18" key="1">
    <citation type="journal article" date="2019" name="Mol. Ecol. Resour.">
        <title>Chromosome-level genome assembly of Triplophysa tibetana, a fish adapted to the harsh high-altitude environment of the Tibetan Plateau.</title>
        <authorList>
            <person name="Yang X."/>
            <person name="Liu H."/>
            <person name="Ma Z."/>
            <person name="Zou Y."/>
            <person name="Zou M."/>
            <person name="Mao Y."/>
            <person name="Li X."/>
            <person name="Wang H."/>
            <person name="Chen T."/>
            <person name="Wang W."/>
            <person name="Yang R."/>
        </authorList>
    </citation>
    <scope>NUCLEOTIDE SEQUENCE [LARGE SCALE GENOMIC DNA]</scope>
    <source>
        <strain evidence="17">TTIB1903HZAU</strain>
        <tissue evidence="17">Muscle</tissue>
    </source>
</reference>
<dbReference type="EMBL" id="SOYY01000025">
    <property type="protein sequence ID" value="KAA0702483.1"/>
    <property type="molecule type" value="Genomic_DNA"/>
</dbReference>
<gene>
    <name evidence="17" type="ORF">E1301_Tti018971</name>
</gene>
<sequence>MAASGGQHTTLTCWCHSTIQQNSTVALTFLLAMEREAPPSASPAEHRPRVTPRLSKYLWKREQARDFRSWRGGPVTPEPNVSLVTVKAVLRCSQQDGVALRVNMKTMREYVSWLYYQYLLITGIYVLEPWEKSIFNTLLFTMVVMVVYTSYVFVPIHVCLALEFFSGLARGHPESTVALMS</sequence>
<evidence type="ECO:0000313" key="17">
    <source>
        <dbReference type="EMBL" id="KAA0702483.1"/>
    </source>
</evidence>
<comment type="pathway">
    <text evidence="2">Lipid metabolism; sphingolipid metabolism.</text>
</comment>
<dbReference type="GO" id="GO:0017059">
    <property type="term" value="C:serine palmitoyltransferase complex"/>
    <property type="evidence" value="ECO:0007669"/>
    <property type="project" value="TreeGrafter"/>
</dbReference>
<dbReference type="GO" id="GO:0007029">
    <property type="term" value="P:endoplasmic reticulum organization"/>
    <property type="evidence" value="ECO:0007669"/>
    <property type="project" value="TreeGrafter"/>
</dbReference>
<comment type="caution">
    <text evidence="17">The sequence shown here is derived from an EMBL/GenBank/DDBJ whole genome shotgun (WGS) entry which is preliminary data.</text>
</comment>
<dbReference type="Pfam" id="PF11779">
    <property type="entry name" value="SPT_ssu-like"/>
    <property type="match status" value="1"/>
</dbReference>
<evidence type="ECO:0000256" key="5">
    <source>
        <dbReference type="ARBA" id="ARBA00022824"/>
    </source>
</evidence>
<keyword evidence="6" id="KW-0746">Sphingolipid metabolism</keyword>
<evidence type="ECO:0000256" key="11">
    <source>
        <dbReference type="ARBA" id="ARBA00041140"/>
    </source>
</evidence>
<evidence type="ECO:0000256" key="4">
    <source>
        <dbReference type="ARBA" id="ARBA00022692"/>
    </source>
</evidence>
<keyword evidence="9 16" id="KW-0472">Membrane</keyword>
<dbReference type="Proteomes" id="UP000324632">
    <property type="component" value="Chromosome 25"/>
</dbReference>
<dbReference type="AlphaFoldDB" id="A0A5A9MZH3"/>
<dbReference type="InterPro" id="IPR024512">
    <property type="entry name" value="Ser_palmitoyltrfase_ssu-like"/>
</dbReference>
<evidence type="ECO:0000256" key="6">
    <source>
        <dbReference type="ARBA" id="ARBA00022919"/>
    </source>
</evidence>
<accession>A0A5A9MZH3</accession>
<keyword evidence="17" id="KW-0808">Transferase</keyword>
<keyword evidence="4 16" id="KW-0812">Transmembrane</keyword>
<comment type="subcellular location">
    <subcellularLocation>
        <location evidence="1">Endoplasmic reticulum membrane</location>
        <topology evidence="1">Multi-pass membrane protein</topology>
    </subcellularLocation>
</comment>
<keyword evidence="7 16" id="KW-1133">Transmembrane helix</keyword>
<comment type="subunit">
    <text evidence="15">Component of the serine palmitoyltransferase (SPT) complex, which is composed of SPTLC1, SPTLC2 or SPTLC3 and SPTSSA or SPTSSB. The heterodimer consisting of SPTLC1 and SPTLC2/SPTLC3 forms the catalytic core of the enzyme, while SPTSSA or SPTSSB subunits determine substrate specificity. SPT also interacts with ORMDL proteins, especially ORMDL3, which negatively regulate SPT activity in the presence of ceramides.</text>
</comment>
<evidence type="ECO:0000256" key="9">
    <source>
        <dbReference type="ARBA" id="ARBA00023136"/>
    </source>
</evidence>
<keyword evidence="5" id="KW-0256">Endoplasmic reticulum</keyword>
<dbReference type="PANTHER" id="PTHR28612">
    <property type="entry name" value="SERINE PALMITOYLTRANSFERASE SMALL SUBUNIT B"/>
    <property type="match status" value="1"/>
</dbReference>
<dbReference type="UniPathway" id="UPA00222"/>
<evidence type="ECO:0000256" key="14">
    <source>
        <dbReference type="ARBA" id="ARBA00045772"/>
    </source>
</evidence>
<name>A0A5A9MZH3_9TELE</name>
<dbReference type="PANTHER" id="PTHR28612:SF1">
    <property type="entry name" value="SERINE PALMITOYLTRANSFERASE SMALL SUBUNIT B"/>
    <property type="match status" value="1"/>
</dbReference>